<dbReference type="EMBL" id="MU251300">
    <property type="protein sequence ID" value="KAG9249580.1"/>
    <property type="molecule type" value="Genomic_DNA"/>
</dbReference>
<feature type="transmembrane region" description="Helical" evidence="1">
    <location>
        <begin position="148"/>
        <end position="165"/>
    </location>
</feature>
<accession>A0A9P7ZCR4</accession>
<evidence type="ECO:0000313" key="2">
    <source>
        <dbReference type="EMBL" id="KAG9249580.1"/>
    </source>
</evidence>
<keyword evidence="1" id="KW-0472">Membrane</keyword>
<feature type="transmembrane region" description="Helical" evidence="1">
    <location>
        <begin position="117"/>
        <end position="136"/>
    </location>
</feature>
<keyword evidence="1" id="KW-0812">Transmembrane</keyword>
<dbReference type="OrthoDB" id="5156189at2759"/>
<name>A0A9P7ZCR4_9HYPO</name>
<feature type="transmembrane region" description="Helical" evidence="1">
    <location>
        <begin position="82"/>
        <end position="110"/>
    </location>
</feature>
<organism evidence="2 3">
    <name type="scientific">Emericellopsis atlantica</name>
    <dbReference type="NCBI Taxonomy" id="2614577"/>
    <lineage>
        <taxon>Eukaryota</taxon>
        <taxon>Fungi</taxon>
        <taxon>Dikarya</taxon>
        <taxon>Ascomycota</taxon>
        <taxon>Pezizomycotina</taxon>
        <taxon>Sordariomycetes</taxon>
        <taxon>Hypocreomycetidae</taxon>
        <taxon>Hypocreales</taxon>
        <taxon>Bionectriaceae</taxon>
        <taxon>Emericellopsis</taxon>
    </lineage>
</organism>
<evidence type="ECO:0000256" key="1">
    <source>
        <dbReference type="SAM" id="Phobius"/>
    </source>
</evidence>
<proteinExistence type="predicted"/>
<dbReference type="AlphaFoldDB" id="A0A9P7ZCR4"/>
<dbReference type="GeneID" id="70290922"/>
<dbReference type="Proteomes" id="UP000887229">
    <property type="component" value="Unassembled WGS sequence"/>
</dbReference>
<keyword evidence="1" id="KW-1133">Transmembrane helix</keyword>
<feature type="transmembrane region" description="Helical" evidence="1">
    <location>
        <begin position="43"/>
        <end position="62"/>
    </location>
</feature>
<evidence type="ECO:0000313" key="3">
    <source>
        <dbReference type="Proteomes" id="UP000887229"/>
    </source>
</evidence>
<reference evidence="2" key="1">
    <citation type="journal article" date="2021" name="IMA Fungus">
        <title>Genomic characterization of three marine fungi, including Emericellopsis atlantica sp. nov. with signatures of a generalist lifestyle and marine biomass degradation.</title>
        <authorList>
            <person name="Hagestad O.C."/>
            <person name="Hou L."/>
            <person name="Andersen J.H."/>
            <person name="Hansen E.H."/>
            <person name="Altermark B."/>
            <person name="Li C."/>
            <person name="Kuhnert E."/>
            <person name="Cox R.J."/>
            <person name="Crous P.W."/>
            <person name="Spatafora J.W."/>
            <person name="Lail K."/>
            <person name="Amirebrahimi M."/>
            <person name="Lipzen A."/>
            <person name="Pangilinan J."/>
            <person name="Andreopoulos W."/>
            <person name="Hayes R.D."/>
            <person name="Ng V."/>
            <person name="Grigoriev I.V."/>
            <person name="Jackson S.A."/>
            <person name="Sutton T.D.S."/>
            <person name="Dobson A.D.W."/>
            <person name="Rama T."/>
        </authorList>
    </citation>
    <scope>NUCLEOTIDE SEQUENCE</scope>
    <source>
        <strain evidence="2">TS7</strain>
    </source>
</reference>
<keyword evidence="3" id="KW-1185">Reference proteome</keyword>
<gene>
    <name evidence="2" type="ORF">F5Z01DRAFT_474178</name>
</gene>
<comment type="caution">
    <text evidence="2">The sequence shown here is derived from an EMBL/GenBank/DDBJ whole genome shotgun (WGS) entry which is preliminary data.</text>
</comment>
<dbReference type="RefSeq" id="XP_046113504.1">
    <property type="nucleotide sequence ID" value="XM_046260019.1"/>
</dbReference>
<sequence length="168" mass="19105">MNNSAPPKQPTASRDNLALSPFQRLIDKVCDVLRHHIHHKAPVLASVLCPWFLWLKNAYLVSLSTMTLTGRPPTRMRTVSRLLWGLTLLLCFLVAGSLPAIVIAWLWSYVRSHCIQLVYRLLFPFLLKSVMAWIPINTPPMSDLQLPTTFVSAIIVGAGWLVVYLRRY</sequence>
<protein>
    <submittedName>
        <fullName evidence="2">Uncharacterized protein</fullName>
    </submittedName>
</protein>